<evidence type="ECO:0000256" key="2">
    <source>
        <dbReference type="ARBA" id="ARBA00022771"/>
    </source>
</evidence>
<dbReference type="PANTHER" id="PTHR45931">
    <property type="entry name" value="SI:CH211-59O9.10"/>
    <property type="match status" value="1"/>
</dbReference>
<proteinExistence type="predicted"/>
<name>A0ABM0X4J7_CAMSA</name>
<dbReference type="Gene3D" id="3.30.40.10">
    <property type="entry name" value="Zinc/RING finger domain, C3HC4 (zinc finger)"/>
    <property type="match status" value="1"/>
</dbReference>
<keyword evidence="1" id="KW-0479">Metal-binding</keyword>
<keyword evidence="2 4" id="KW-0863">Zinc-finger</keyword>
<dbReference type="Pfam" id="PF13639">
    <property type="entry name" value="zf-RING_2"/>
    <property type="match status" value="1"/>
</dbReference>
<dbReference type="SUPFAM" id="SSF57850">
    <property type="entry name" value="RING/U-box"/>
    <property type="match status" value="1"/>
</dbReference>
<dbReference type="PANTHER" id="PTHR45931:SF13">
    <property type="entry name" value="GENOME ASSEMBLY, CHROMOSOME: A05"/>
    <property type="match status" value="1"/>
</dbReference>
<dbReference type="SMART" id="SM00184">
    <property type="entry name" value="RING"/>
    <property type="match status" value="1"/>
</dbReference>
<dbReference type="CDD" id="cd16454">
    <property type="entry name" value="RING-H2_PA-TM-RING"/>
    <property type="match status" value="1"/>
</dbReference>
<reference evidence="6" key="1">
    <citation type="journal article" date="2014" name="Nat. Commun.">
        <title>The emerging biofuel crop Camelina sativa retains a highly undifferentiated hexaploid genome structure.</title>
        <authorList>
            <person name="Kagale S."/>
            <person name="Koh C."/>
            <person name="Nixon J."/>
            <person name="Bollina V."/>
            <person name="Clarke W.E."/>
            <person name="Tuteja R."/>
            <person name="Spillane C."/>
            <person name="Robinson S.J."/>
            <person name="Links M.G."/>
            <person name="Clarke C."/>
            <person name="Higgins E.E."/>
            <person name="Huebert T."/>
            <person name="Sharpe A.G."/>
            <person name="Parkin I.A."/>
        </authorList>
    </citation>
    <scope>NUCLEOTIDE SEQUENCE [LARGE SCALE GENOMIC DNA]</scope>
    <source>
        <strain evidence="6">cv. DH55</strain>
    </source>
</reference>
<dbReference type="InterPro" id="IPR001841">
    <property type="entry name" value="Znf_RING"/>
</dbReference>
<dbReference type="RefSeq" id="XP_010480537.1">
    <property type="nucleotide sequence ID" value="XM_010482235.2"/>
</dbReference>
<keyword evidence="3" id="KW-0862">Zinc</keyword>
<evidence type="ECO:0000256" key="4">
    <source>
        <dbReference type="PROSITE-ProRule" id="PRU00175"/>
    </source>
</evidence>
<accession>A0ABM0X4J7</accession>
<keyword evidence="6" id="KW-1185">Reference proteome</keyword>
<evidence type="ECO:0000259" key="5">
    <source>
        <dbReference type="PROSITE" id="PS50089"/>
    </source>
</evidence>
<evidence type="ECO:0000313" key="7">
    <source>
        <dbReference type="RefSeq" id="XP_010480537.1"/>
    </source>
</evidence>
<dbReference type="InterPro" id="IPR051834">
    <property type="entry name" value="RING_finger_E3_ligase"/>
</dbReference>
<dbReference type="GeneID" id="104759291"/>
<gene>
    <name evidence="7" type="primary">LOC104759291</name>
</gene>
<feature type="domain" description="RING-type" evidence="5">
    <location>
        <begin position="157"/>
        <end position="198"/>
    </location>
</feature>
<evidence type="ECO:0000256" key="3">
    <source>
        <dbReference type="ARBA" id="ARBA00022833"/>
    </source>
</evidence>
<dbReference type="Proteomes" id="UP000694864">
    <property type="component" value="Chromosome 17"/>
</dbReference>
<organism evidence="6 7">
    <name type="scientific">Camelina sativa</name>
    <name type="common">False flax</name>
    <name type="synonym">Myagrum sativum</name>
    <dbReference type="NCBI Taxonomy" id="90675"/>
    <lineage>
        <taxon>Eukaryota</taxon>
        <taxon>Viridiplantae</taxon>
        <taxon>Streptophyta</taxon>
        <taxon>Embryophyta</taxon>
        <taxon>Tracheophyta</taxon>
        <taxon>Spermatophyta</taxon>
        <taxon>Magnoliopsida</taxon>
        <taxon>eudicotyledons</taxon>
        <taxon>Gunneridae</taxon>
        <taxon>Pentapetalae</taxon>
        <taxon>rosids</taxon>
        <taxon>malvids</taxon>
        <taxon>Brassicales</taxon>
        <taxon>Brassicaceae</taxon>
        <taxon>Camelineae</taxon>
        <taxon>Camelina</taxon>
    </lineage>
</organism>
<evidence type="ECO:0000313" key="6">
    <source>
        <dbReference type="Proteomes" id="UP000694864"/>
    </source>
</evidence>
<dbReference type="PROSITE" id="PS50089">
    <property type="entry name" value="ZF_RING_2"/>
    <property type="match status" value="1"/>
</dbReference>
<reference evidence="7" key="2">
    <citation type="submission" date="2025-08" db="UniProtKB">
        <authorList>
            <consortium name="RefSeq"/>
        </authorList>
    </citation>
    <scope>IDENTIFICATION</scope>
    <source>
        <tissue evidence="7">Leaf</tissue>
    </source>
</reference>
<dbReference type="InterPro" id="IPR013083">
    <property type="entry name" value="Znf_RING/FYVE/PHD"/>
</dbReference>
<sequence length="206" mass="23050">MVGGEVSFSHEIDRNPAVSDAGTIKASVTMVTLDETVRTFSITWLADYVIEDEGISSREDLNDLLMEAGFPLDPESSLFALTDIANDRIIEVTSSDDYTTDCALFLKLTFRDHLSFDDTAFDDTVTFIRFRPATELAMRSLTKKIYYKTSSSIGDKCTICLEELKDGARVVSLPCGHEFDDKCIVEWFGTSHLCPLCRLELPCEDQ</sequence>
<evidence type="ECO:0000256" key="1">
    <source>
        <dbReference type="ARBA" id="ARBA00022723"/>
    </source>
</evidence>
<protein>
    <submittedName>
        <fullName evidence="7">E3 ubiquitin-protein ligase RNF181-like</fullName>
    </submittedName>
</protein>